<evidence type="ECO:0000259" key="19">
    <source>
        <dbReference type="PROSITE" id="PS50011"/>
    </source>
</evidence>
<evidence type="ECO:0000256" key="14">
    <source>
        <dbReference type="ARBA" id="ARBA00049308"/>
    </source>
</evidence>
<evidence type="ECO:0000256" key="12">
    <source>
        <dbReference type="ARBA" id="ARBA00042638"/>
    </source>
</evidence>
<dbReference type="GO" id="GO:0045743">
    <property type="term" value="P:positive regulation of fibroblast growth factor receptor signaling pathway"/>
    <property type="evidence" value="ECO:0007669"/>
    <property type="project" value="TreeGrafter"/>
</dbReference>
<dbReference type="GO" id="GO:0004712">
    <property type="term" value="F:protein serine/threonine/tyrosine kinase activity"/>
    <property type="evidence" value="ECO:0007669"/>
    <property type="project" value="UniProtKB-EC"/>
</dbReference>
<evidence type="ECO:0000256" key="4">
    <source>
        <dbReference type="ARBA" id="ARBA00022527"/>
    </source>
</evidence>
<organism evidence="20 21">
    <name type="scientific">Artemia franciscana</name>
    <name type="common">Brine shrimp</name>
    <name type="synonym">Artemia sanfranciscana</name>
    <dbReference type="NCBI Taxonomy" id="6661"/>
    <lineage>
        <taxon>Eukaryota</taxon>
        <taxon>Metazoa</taxon>
        <taxon>Ecdysozoa</taxon>
        <taxon>Arthropoda</taxon>
        <taxon>Crustacea</taxon>
        <taxon>Branchiopoda</taxon>
        <taxon>Anostraca</taxon>
        <taxon>Artemiidae</taxon>
        <taxon>Artemia</taxon>
    </lineage>
</organism>
<comment type="catalytic activity">
    <reaction evidence="15">
        <text>L-tyrosyl-[protein] + ATP = O-phospho-L-tyrosyl-[protein] + ADP + H(+)</text>
        <dbReference type="Rhea" id="RHEA:10596"/>
        <dbReference type="Rhea" id="RHEA-COMP:10136"/>
        <dbReference type="Rhea" id="RHEA-COMP:20101"/>
        <dbReference type="ChEBI" id="CHEBI:15378"/>
        <dbReference type="ChEBI" id="CHEBI:30616"/>
        <dbReference type="ChEBI" id="CHEBI:46858"/>
        <dbReference type="ChEBI" id="CHEBI:61978"/>
        <dbReference type="ChEBI" id="CHEBI:456216"/>
        <dbReference type="EC" id="2.7.12.1"/>
    </reaction>
</comment>
<evidence type="ECO:0000313" key="20">
    <source>
        <dbReference type="EMBL" id="KAK2716612.1"/>
    </source>
</evidence>
<evidence type="ECO:0000256" key="7">
    <source>
        <dbReference type="ARBA" id="ARBA00022777"/>
    </source>
</evidence>
<dbReference type="InterPro" id="IPR017441">
    <property type="entry name" value="Protein_kinase_ATP_BS"/>
</dbReference>
<evidence type="ECO:0000313" key="21">
    <source>
        <dbReference type="Proteomes" id="UP001187531"/>
    </source>
</evidence>
<evidence type="ECO:0000256" key="8">
    <source>
        <dbReference type="ARBA" id="ARBA00022840"/>
    </source>
</evidence>
<proteinExistence type="predicted"/>
<name>A0AA88I7D8_ARTSF</name>
<dbReference type="GO" id="GO:0044344">
    <property type="term" value="P:cellular response to fibroblast growth factor stimulus"/>
    <property type="evidence" value="ECO:0007669"/>
    <property type="project" value="TreeGrafter"/>
</dbReference>
<evidence type="ECO:0000256" key="6">
    <source>
        <dbReference type="ARBA" id="ARBA00022741"/>
    </source>
</evidence>
<evidence type="ECO:0000256" key="11">
    <source>
        <dbReference type="ARBA" id="ARBA00041268"/>
    </source>
</evidence>
<evidence type="ECO:0000256" key="10">
    <source>
        <dbReference type="ARBA" id="ARBA00040421"/>
    </source>
</evidence>
<keyword evidence="21" id="KW-1185">Reference proteome</keyword>
<keyword evidence="4" id="KW-0723">Serine/threonine-protein kinase</keyword>
<feature type="coiled-coil region" evidence="17">
    <location>
        <begin position="573"/>
        <end position="607"/>
    </location>
</feature>
<dbReference type="GO" id="GO:0005524">
    <property type="term" value="F:ATP binding"/>
    <property type="evidence" value="ECO:0007669"/>
    <property type="project" value="UniProtKB-UniRule"/>
</dbReference>
<dbReference type="EMBL" id="JAVRJZ010000011">
    <property type="protein sequence ID" value="KAK2716612.1"/>
    <property type="molecule type" value="Genomic_DNA"/>
</dbReference>
<dbReference type="EC" id="2.7.12.1" evidence="2"/>
<comment type="subcellular location">
    <subcellularLocation>
        <location evidence="1">Cytoplasm</location>
    </subcellularLocation>
</comment>
<evidence type="ECO:0000256" key="9">
    <source>
        <dbReference type="ARBA" id="ARBA00023137"/>
    </source>
</evidence>
<keyword evidence="7" id="KW-0418">Kinase</keyword>
<evidence type="ECO:0000256" key="1">
    <source>
        <dbReference type="ARBA" id="ARBA00004496"/>
    </source>
</evidence>
<evidence type="ECO:0000256" key="2">
    <source>
        <dbReference type="ARBA" id="ARBA00013203"/>
    </source>
</evidence>
<dbReference type="PROSITE" id="PS00107">
    <property type="entry name" value="PROTEIN_KINASE_ATP"/>
    <property type="match status" value="1"/>
</dbReference>
<keyword evidence="5" id="KW-0808">Transferase</keyword>
<evidence type="ECO:0000256" key="16">
    <source>
        <dbReference type="PROSITE-ProRule" id="PRU10141"/>
    </source>
</evidence>
<dbReference type="SMART" id="SM00220">
    <property type="entry name" value="S_TKc"/>
    <property type="match status" value="1"/>
</dbReference>
<dbReference type="Gene3D" id="1.10.510.10">
    <property type="entry name" value="Transferase(Phosphotransferase) domain 1"/>
    <property type="match status" value="1"/>
</dbReference>
<keyword evidence="17" id="KW-0175">Coiled coil</keyword>
<comment type="caution">
    <text evidence="20">The sequence shown here is derived from an EMBL/GenBank/DDBJ whole genome shotgun (WGS) entry which is preliminary data.</text>
</comment>
<dbReference type="PROSITE" id="PS00108">
    <property type="entry name" value="PROTEIN_KINASE_ST"/>
    <property type="match status" value="1"/>
</dbReference>
<reference evidence="20" key="1">
    <citation type="submission" date="2023-07" db="EMBL/GenBank/DDBJ databases">
        <title>Chromosome-level genome assembly of Artemia franciscana.</title>
        <authorList>
            <person name="Jo E."/>
        </authorList>
    </citation>
    <scope>NUCLEOTIDE SEQUENCE</scope>
    <source>
        <tissue evidence="20">Whole body</tissue>
    </source>
</reference>
<dbReference type="GO" id="GO:0004674">
    <property type="term" value="F:protein serine/threonine kinase activity"/>
    <property type="evidence" value="ECO:0007669"/>
    <property type="project" value="UniProtKB-KW"/>
</dbReference>
<dbReference type="AlphaFoldDB" id="A0AA88I7D8"/>
<evidence type="ECO:0000256" key="3">
    <source>
        <dbReference type="ARBA" id="ARBA00022490"/>
    </source>
</evidence>
<dbReference type="PANTHER" id="PTHR46392:SF1">
    <property type="entry name" value="DUAL SERINE_THREONINE AND TYROSINE PROTEIN KINASE"/>
    <property type="match status" value="1"/>
</dbReference>
<evidence type="ECO:0000256" key="5">
    <source>
        <dbReference type="ARBA" id="ARBA00022679"/>
    </source>
</evidence>
<dbReference type="InterPro" id="IPR000719">
    <property type="entry name" value="Prot_kinase_dom"/>
</dbReference>
<evidence type="ECO:0000256" key="18">
    <source>
        <dbReference type="SAM" id="MobiDB-lite"/>
    </source>
</evidence>
<keyword evidence="9" id="KW-0829">Tyrosine-protein kinase</keyword>
<feature type="binding site" evidence="16">
    <location>
        <position position="664"/>
    </location>
    <ligand>
        <name>ATP</name>
        <dbReference type="ChEBI" id="CHEBI:30616"/>
    </ligand>
</feature>
<dbReference type="GO" id="GO:0043066">
    <property type="term" value="P:negative regulation of apoptotic process"/>
    <property type="evidence" value="ECO:0007669"/>
    <property type="project" value="TreeGrafter"/>
</dbReference>
<dbReference type="Proteomes" id="UP001187531">
    <property type="component" value="Unassembled WGS sequence"/>
</dbReference>
<dbReference type="SUPFAM" id="SSF56112">
    <property type="entry name" value="Protein kinase-like (PK-like)"/>
    <property type="match status" value="1"/>
</dbReference>
<protein>
    <recommendedName>
        <fullName evidence="10">Dual serine/threonine and tyrosine protein kinase</fullName>
        <ecNumber evidence="2">2.7.12.1</ecNumber>
    </recommendedName>
    <alternativeName>
        <fullName evidence="12">Dusty protein kinase</fullName>
    </alternativeName>
    <alternativeName>
        <fullName evidence="11">Receptor-interacting serine/threonine-protein kinase 5</fullName>
    </alternativeName>
</protein>
<evidence type="ECO:0000256" key="13">
    <source>
        <dbReference type="ARBA" id="ARBA00049003"/>
    </source>
</evidence>
<dbReference type="PANTHER" id="PTHR46392">
    <property type="entry name" value="DUAL SERINE/THREONINE AND TYROSINE PROTEIN KINASE"/>
    <property type="match status" value="1"/>
</dbReference>
<accession>A0AA88I7D8</accession>
<dbReference type="GO" id="GO:0004713">
    <property type="term" value="F:protein tyrosine kinase activity"/>
    <property type="evidence" value="ECO:0007669"/>
    <property type="project" value="UniProtKB-KW"/>
</dbReference>
<evidence type="ECO:0000256" key="15">
    <source>
        <dbReference type="ARBA" id="ARBA00051680"/>
    </source>
</evidence>
<feature type="region of interest" description="Disordered" evidence="18">
    <location>
        <begin position="898"/>
        <end position="932"/>
    </location>
</feature>
<comment type="catalytic activity">
    <reaction evidence="14">
        <text>L-threonyl-[protein] + ATP = O-phospho-L-threonyl-[protein] + ADP + H(+)</text>
        <dbReference type="Rhea" id="RHEA:46608"/>
        <dbReference type="Rhea" id="RHEA-COMP:11060"/>
        <dbReference type="Rhea" id="RHEA-COMP:11605"/>
        <dbReference type="ChEBI" id="CHEBI:15378"/>
        <dbReference type="ChEBI" id="CHEBI:30013"/>
        <dbReference type="ChEBI" id="CHEBI:30616"/>
        <dbReference type="ChEBI" id="CHEBI:61977"/>
        <dbReference type="ChEBI" id="CHEBI:456216"/>
        <dbReference type="EC" id="2.7.12.1"/>
    </reaction>
</comment>
<dbReference type="Pfam" id="PF00069">
    <property type="entry name" value="Pkinase"/>
    <property type="match status" value="1"/>
</dbReference>
<comment type="catalytic activity">
    <reaction evidence="13">
        <text>L-seryl-[protein] + ATP = O-phospho-L-seryl-[protein] + ADP + H(+)</text>
        <dbReference type="Rhea" id="RHEA:17989"/>
        <dbReference type="Rhea" id="RHEA-COMP:9863"/>
        <dbReference type="Rhea" id="RHEA-COMP:11604"/>
        <dbReference type="ChEBI" id="CHEBI:15378"/>
        <dbReference type="ChEBI" id="CHEBI:29999"/>
        <dbReference type="ChEBI" id="CHEBI:30616"/>
        <dbReference type="ChEBI" id="CHEBI:83421"/>
        <dbReference type="ChEBI" id="CHEBI:456216"/>
        <dbReference type="EC" id="2.7.12.1"/>
    </reaction>
</comment>
<dbReference type="PROSITE" id="PS50011">
    <property type="entry name" value="PROTEIN_KINASE_DOM"/>
    <property type="match status" value="1"/>
</dbReference>
<sequence>MGVPHLANEVLKYSKNCRYLRRILKDTLNHLEEITKEKFFHKDNDGKLEVSPTELHEMNRILDRPPAIFVFGQSRASRNFLVNEILGRQLLPLLSTPQEATAPLKVLVLKQDGKIPPNIIETLSKNCTPLTWSEIMMEESEVGNRVEYKEVHVPHLLFRDDGKMFVVPELTGKVTNSISEFVKKSAPVFVYVVKGSVLSEVELAEVRELRRAFGSIPICFVSSVWLAPPDLTESDQDQFEYNMGNLMTNDSFERRKSWTQNGPIDKHRSNKPSAVDSVLVKQVADAGYQITLPGTRTRQISAGNGYSQIVIGFESLPNLNIFARRQFQLRLVKCATVLTEVHDRCLRLFVLSAFDVARSIQITPRRILFAKRQEDQLYQNLMTLTTGKHDEIRSIIVETAALKREDLLEMARNYKFPGVDDSEDSGYEDSHPMSSQEVEKHTEVIQELVLGALNKAVAAQLVDSIDVYRKSVIGTLQRCVEALEEDDEEHDHRAHDSLKQILNAAYQVQVSVRSSTSFVSTFFEQLLQLIMQIVLPWNAPPKPDREWRANVAAETLDSLNPSRLARGVCHQLCERLRESHEAFQQSMRQLEARLNGQLERCEEIGQRMRRYHAPRLARLSLEAVSLKDSATYGVPALGREIGRGQYGVVFACDTWAGYTPCAVKTVVPPDDKHWSDLAMEFYYSRTVPEHDRIVSLRGSVIDHTYGQGSAPAVYLIMDRLSRDLYDALKLGLSWFSRLQIALDVVQGIRFLHSQGLIHRDIKLKNVLLDKSNRAKITDLGFCKPEAMISGSIVGTPIHMAPELLSGHYDSAVDVYAFGVLLWYICAGSVRLPYVFEQCRNKDQLWSCVKRGARPEYLSCFDENCWQLMQDCWAGDPAKRPLLGAVETRLDQILEKSKQENLGYEGGPEVVETDHDADSLSSSPYIDIDIKDD</sequence>
<dbReference type="GO" id="GO:0005737">
    <property type="term" value="C:cytoplasm"/>
    <property type="evidence" value="ECO:0007669"/>
    <property type="project" value="UniProtKB-SubCell"/>
</dbReference>
<keyword evidence="8 16" id="KW-0067">ATP-binding</keyword>
<evidence type="ECO:0000256" key="17">
    <source>
        <dbReference type="SAM" id="Coils"/>
    </source>
</evidence>
<keyword evidence="6 16" id="KW-0547">Nucleotide-binding</keyword>
<dbReference type="InterPro" id="IPR008271">
    <property type="entry name" value="Ser/Thr_kinase_AS"/>
</dbReference>
<keyword evidence="3" id="KW-0963">Cytoplasm</keyword>
<feature type="domain" description="Protein kinase" evidence="19">
    <location>
        <begin position="635"/>
        <end position="893"/>
    </location>
</feature>
<dbReference type="GO" id="GO:0070374">
    <property type="term" value="P:positive regulation of ERK1 and ERK2 cascade"/>
    <property type="evidence" value="ECO:0007669"/>
    <property type="project" value="TreeGrafter"/>
</dbReference>
<gene>
    <name evidence="20" type="ORF">QYM36_006925</name>
</gene>
<dbReference type="InterPro" id="IPR011009">
    <property type="entry name" value="Kinase-like_dom_sf"/>
</dbReference>
<dbReference type="InterPro" id="IPR051302">
    <property type="entry name" value="Dual_SerThr-Tyr_Kinase"/>
</dbReference>